<dbReference type="Pfam" id="PF00528">
    <property type="entry name" value="BPD_transp_1"/>
    <property type="match status" value="1"/>
</dbReference>
<dbReference type="OrthoDB" id="5174895at2"/>
<dbReference type="InterPro" id="IPR000515">
    <property type="entry name" value="MetI-like"/>
</dbReference>
<evidence type="ECO:0000256" key="4">
    <source>
        <dbReference type="ARBA" id="ARBA00022692"/>
    </source>
</evidence>
<evidence type="ECO:0000256" key="7">
    <source>
        <dbReference type="RuleBase" id="RU363032"/>
    </source>
</evidence>
<comment type="similarity">
    <text evidence="7">Belongs to the binding-protein-dependent transport system permease family.</text>
</comment>
<comment type="subcellular location">
    <subcellularLocation>
        <location evidence="1 7">Cell membrane</location>
        <topology evidence="1 7">Multi-pass membrane protein</topology>
    </subcellularLocation>
</comment>
<dbReference type="CDD" id="cd06261">
    <property type="entry name" value="TM_PBP2"/>
    <property type="match status" value="1"/>
</dbReference>
<feature type="transmembrane region" description="Helical" evidence="7">
    <location>
        <begin position="206"/>
        <end position="228"/>
    </location>
</feature>
<dbReference type="SUPFAM" id="SSF161098">
    <property type="entry name" value="MetI-like"/>
    <property type="match status" value="1"/>
</dbReference>
<dbReference type="PANTHER" id="PTHR30193:SF37">
    <property type="entry name" value="INNER MEMBRANE ABC TRANSPORTER PERMEASE PROTEIN YCJO"/>
    <property type="match status" value="1"/>
</dbReference>
<protein>
    <submittedName>
        <fullName evidence="9">Sugar ABC transporter permease</fullName>
    </submittedName>
</protein>
<evidence type="ECO:0000259" key="8">
    <source>
        <dbReference type="PROSITE" id="PS50928"/>
    </source>
</evidence>
<keyword evidence="10" id="KW-1185">Reference proteome</keyword>
<dbReference type="PANTHER" id="PTHR30193">
    <property type="entry name" value="ABC TRANSPORTER PERMEASE PROTEIN"/>
    <property type="match status" value="1"/>
</dbReference>
<reference evidence="10" key="1">
    <citation type="submission" date="2018-11" db="EMBL/GenBank/DDBJ databases">
        <title>Complete genome sequence of Paenibacillus sp. ML311-T8.</title>
        <authorList>
            <person name="Nam Y.-D."/>
            <person name="Kang J."/>
            <person name="Chung W.-H."/>
            <person name="Park Y.S."/>
        </authorList>
    </citation>
    <scope>NUCLEOTIDE SEQUENCE [LARGE SCALE GENOMIC DNA]</scope>
    <source>
        <strain evidence="10">ML311-T8</strain>
    </source>
</reference>
<organism evidence="9 10">
    <name type="scientific">Paenibacillus psychroresistens</name>
    <dbReference type="NCBI Taxonomy" id="1778678"/>
    <lineage>
        <taxon>Bacteria</taxon>
        <taxon>Bacillati</taxon>
        <taxon>Bacillota</taxon>
        <taxon>Bacilli</taxon>
        <taxon>Bacillales</taxon>
        <taxon>Paenibacillaceae</taxon>
        <taxon>Paenibacillus</taxon>
    </lineage>
</organism>
<evidence type="ECO:0000256" key="1">
    <source>
        <dbReference type="ARBA" id="ARBA00004651"/>
    </source>
</evidence>
<keyword evidence="5 7" id="KW-1133">Transmembrane helix</keyword>
<keyword evidence="2 7" id="KW-0813">Transport</keyword>
<evidence type="ECO:0000313" key="10">
    <source>
        <dbReference type="Proteomes" id="UP000426246"/>
    </source>
</evidence>
<dbReference type="InterPro" id="IPR035906">
    <property type="entry name" value="MetI-like_sf"/>
</dbReference>
<dbReference type="Gene3D" id="1.10.3720.10">
    <property type="entry name" value="MetI-like"/>
    <property type="match status" value="1"/>
</dbReference>
<feature type="transmembrane region" description="Helical" evidence="7">
    <location>
        <begin position="105"/>
        <end position="125"/>
    </location>
</feature>
<keyword evidence="6 7" id="KW-0472">Membrane</keyword>
<gene>
    <name evidence="9" type="ORF">EHS13_33905</name>
</gene>
<evidence type="ECO:0000256" key="3">
    <source>
        <dbReference type="ARBA" id="ARBA00022475"/>
    </source>
</evidence>
<dbReference type="Proteomes" id="UP000426246">
    <property type="component" value="Chromosome"/>
</dbReference>
<dbReference type="GO" id="GO:0055085">
    <property type="term" value="P:transmembrane transport"/>
    <property type="evidence" value="ECO:0007669"/>
    <property type="project" value="InterPro"/>
</dbReference>
<evidence type="ECO:0000256" key="6">
    <source>
        <dbReference type="ARBA" id="ARBA00023136"/>
    </source>
</evidence>
<dbReference type="AlphaFoldDB" id="A0A6B8RUK4"/>
<proteinExistence type="inferred from homology"/>
<evidence type="ECO:0000256" key="5">
    <source>
        <dbReference type="ARBA" id="ARBA00022989"/>
    </source>
</evidence>
<dbReference type="PROSITE" id="PS50928">
    <property type="entry name" value="ABC_TM1"/>
    <property type="match status" value="1"/>
</dbReference>
<evidence type="ECO:0000313" key="9">
    <source>
        <dbReference type="EMBL" id="QGQ99502.1"/>
    </source>
</evidence>
<name>A0A6B8RUK4_9BACL</name>
<dbReference type="InterPro" id="IPR051393">
    <property type="entry name" value="ABC_transporter_permease"/>
</dbReference>
<accession>A0A6B8RUK4</accession>
<keyword evidence="4 7" id="KW-0812">Transmembrane</keyword>
<dbReference type="GO" id="GO:0005886">
    <property type="term" value="C:plasma membrane"/>
    <property type="evidence" value="ECO:0007669"/>
    <property type="project" value="UniProtKB-SubCell"/>
</dbReference>
<feature type="transmembrane region" description="Helical" evidence="7">
    <location>
        <begin position="155"/>
        <end position="177"/>
    </location>
</feature>
<dbReference type="KEGG" id="ppsc:EHS13_33905"/>
<evidence type="ECO:0000256" key="2">
    <source>
        <dbReference type="ARBA" id="ARBA00022448"/>
    </source>
</evidence>
<feature type="transmembrane region" description="Helical" evidence="7">
    <location>
        <begin position="260"/>
        <end position="282"/>
    </location>
</feature>
<sequence>MSIKRRTYYTGIFFLLPALLVFSIFNFYPFLSSIFYSFSDWNAISKAKFIGMRNYRGFFEDPRMIHGLKNTFIMGIFGIIIQNTLALGLAVLLNMKLRSRTYLRTAFYFPVIISLVVTSVVWSQLLKYGGVLNTILTHIGLESWVHDWLGTVQTALPTIILLTQWQAIGYCAVIYLAGLQSIPKEVYEAASIEGAKGIAMFRHITLPMLMSTVTIVMFLTVVGALKLFDLPYILTNGGPGQASYTVYLATYNAAFKNNDYGYASAAGVILSLIIITLTLIQLSITRRREVEM</sequence>
<dbReference type="RefSeq" id="WP_155704669.1">
    <property type="nucleotide sequence ID" value="NZ_CP034235.1"/>
</dbReference>
<feature type="transmembrane region" description="Helical" evidence="7">
    <location>
        <begin position="12"/>
        <end position="31"/>
    </location>
</feature>
<dbReference type="EMBL" id="CP034235">
    <property type="protein sequence ID" value="QGQ99502.1"/>
    <property type="molecule type" value="Genomic_DNA"/>
</dbReference>
<feature type="transmembrane region" description="Helical" evidence="7">
    <location>
        <begin position="72"/>
        <end position="93"/>
    </location>
</feature>
<keyword evidence="3" id="KW-1003">Cell membrane</keyword>
<feature type="domain" description="ABC transmembrane type-1" evidence="8">
    <location>
        <begin position="68"/>
        <end position="281"/>
    </location>
</feature>